<evidence type="ECO:0000256" key="5">
    <source>
        <dbReference type="ARBA" id="ARBA00022989"/>
    </source>
</evidence>
<reference evidence="11 12" key="1">
    <citation type="submission" date="2023-02" db="EMBL/GenBank/DDBJ databases">
        <authorList>
            <person name="Mo P."/>
        </authorList>
    </citation>
    <scope>NUCLEOTIDE SEQUENCE [LARGE SCALE GENOMIC DNA]</scope>
    <source>
        <strain evidence="11 12">HUAS 3</strain>
    </source>
</reference>
<proteinExistence type="predicted"/>
<evidence type="ECO:0000256" key="7">
    <source>
        <dbReference type="SAM" id="MobiDB-lite"/>
    </source>
</evidence>
<keyword evidence="6 8" id="KW-0472">Membrane</keyword>
<name>A0ABY7ZXK6_9ACTN</name>
<accession>A0ABY7ZXK6</accession>
<feature type="transmembrane region" description="Helical" evidence="8">
    <location>
        <begin position="264"/>
        <end position="285"/>
    </location>
</feature>
<keyword evidence="12" id="KW-1185">Reference proteome</keyword>
<organism evidence="11 12">
    <name type="scientific">Micromonospora cathayae</name>
    <dbReference type="NCBI Taxonomy" id="3028804"/>
    <lineage>
        <taxon>Bacteria</taxon>
        <taxon>Bacillati</taxon>
        <taxon>Actinomycetota</taxon>
        <taxon>Actinomycetes</taxon>
        <taxon>Micromonosporales</taxon>
        <taxon>Micromonosporaceae</taxon>
        <taxon>Micromonospora</taxon>
    </lineage>
</organism>
<dbReference type="InterPro" id="IPR003439">
    <property type="entry name" value="ABC_transporter-like_ATP-bd"/>
</dbReference>
<feature type="transmembrane region" description="Helical" evidence="8">
    <location>
        <begin position="41"/>
        <end position="66"/>
    </location>
</feature>
<dbReference type="InterPro" id="IPR027417">
    <property type="entry name" value="P-loop_NTPase"/>
</dbReference>
<feature type="transmembrane region" description="Helical" evidence="8">
    <location>
        <begin position="297"/>
        <end position="319"/>
    </location>
</feature>
<dbReference type="InterPro" id="IPR036640">
    <property type="entry name" value="ABC1_TM_sf"/>
</dbReference>
<feature type="transmembrane region" description="Helical" evidence="8">
    <location>
        <begin position="147"/>
        <end position="170"/>
    </location>
</feature>
<feature type="region of interest" description="Disordered" evidence="7">
    <location>
        <begin position="1"/>
        <end position="21"/>
    </location>
</feature>
<feature type="domain" description="ABC transporter" evidence="9">
    <location>
        <begin position="357"/>
        <end position="597"/>
    </location>
</feature>
<dbReference type="SUPFAM" id="SSF90123">
    <property type="entry name" value="ABC transporter transmembrane region"/>
    <property type="match status" value="1"/>
</dbReference>
<dbReference type="Proteomes" id="UP001219605">
    <property type="component" value="Chromosome"/>
</dbReference>
<dbReference type="Pfam" id="PF00005">
    <property type="entry name" value="ABC_tran"/>
    <property type="match status" value="1"/>
</dbReference>
<evidence type="ECO:0000313" key="12">
    <source>
        <dbReference type="Proteomes" id="UP001219605"/>
    </source>
</evidence>
<evidence type="ECO:0000256" key="3">
    <source>
        <dbReference type="ARBA" id="ARBA00022741"/>
    </source>
</evidence>
<gene>
    <name evidence="11" type="ORF">PVK37_09535</name>
</gene>
<protein>
    <submittedName>
        <fullName evidence="11">ABC transporter ATP-binding protein</fullName>
    </submittedName>
</protein>
<dbReference type="CDD" id="cd18551">
    <property type="entry name" value="ABC_6TM_LmrA_like"/>
    <property type="match status" value="1"/>
</dbReference>
<dbReference type="GO" id="GO:0005524">
    <property type="term" value="F:ATP binding"/>
    <property type="evidence" value="ECO:0007669"/>
    <property type="project" value="UniProtKB-KW"/>
</dbReference>
<dbReference type="InterPro" id="IPR003593">
    <property type="entry name" value="AAA+_ATPase"/>
</dbReference>
<evidence type="ECO:0000259" key="9">
    <source>
        <dbReference type="PROSITE" id="PS50893"/>
    </source>
</evidence>
<dbReference type="PANTHER" id="PTHR43394:SF1">
    <property type="entry name" value="ATP-BINDING CASSETTE SUB-FAMILY B MEMBER 10, MITOCHONDRIAL"/>
    <property type="match status" value="1"/>
</dbReference>
<feature type="transmembrane region" description="Helical" evidence="8">
    <location>
        <begin position="78"/>
        <end position="99"/>
    </location>
</feature>
<dbReference type="SMART" id="SM00382">
    <property type="entry name" value="AAA"/>
    <property type="match status" value="1"/>
</dbReference>
<feature type="domain" description="ABC transmembrane type-1" evidence="10">
    <location>
        <begin position="42"/>
        <end position="320"/>
    </location>
</feature>
<dbReference type="EMBL" id="CP118615">
    <property type="protein sequence ID" value="WDZ86609.1"/>
    <property type="molecule type" value="Genomic_DNA"/>
</dbReference>
<keyword evidence="3" id="KW-0547">Nucleotide-binding</keyword>
<feature type="transmembrane region" description="Helical" evidence="8">
    <location>
        <begin position="176"/>
        <end position="195"/>
    </location>
</feature>
<evidence type="ECO:0000256" key="2">
    <source>
        <dbReference type="ARBA" id="ARBA00022692"/>
    </source>
</evidence>
<comment type="subcellular location">
    <subcellularLocation>
        <location evidence="1">Cell membrane</location>
        <topology evidence="1">Multi-pass membrane protein</topology>
    </subcellularLocation>
</comment>
<dbReference type="InterPro" id="IPR039421">
    <property type="entry name" value="Type_1_exporter"/>
</dbReference>
<dbReference type="Gene3D" id="1.20.1560.10">
    <property type="entry name" value="ABC transporter type 1, transmembrane domain"/>
    <property type="match status" value="1"/>
</dbReference>
<dbReference type="RefSeq" id="WP_275033453.1">
    <property type="nucleotide sequence ID" value="NZ_CP118615.1"/>
</dbReference>
<evidence type="ECO:0000256" key="6">
    <source>
        <dbReference type="ARBA" id="ARBA00023136"/>
    </source>
</evidence>
<dbReference type="PROSITE" id="PS50893">
    <property type="entry name" value="ABC_TRANSPORTER_2"/>
    <property type="match status" value="1"/>
</dbReference>
<sequence>MSTLTAPALITSETRETPAPDTRVAGFPDAFALLRPYRMNIAVALVLGVAATGVAAAQPLLVASTVDSLRGGIPRDSVVALFALLVASAVLQGLQQLVLQRSAEKLAFDTRERLIRHIYRLPIAVLERRDRGDLVSRITTDVSHTRAILSSGLVELAVSVVAVIISLVMMALIDPVLLGLAVLAVITVIGVLVLIGSRTRPSGLRLQNAVGNLASVMSRALGAMRTIRSTVSTGREAHTAVRYAATALDAGLQVARLRAVIQTFTGMAVQLLLIAVVAAGALRVASGALTVGDLSAFLMYLLLMAAPITMFGGVLSMLGEAFGALTRIKAIEALEPEQDAPAAAVREPLPGAPVFALREVSFRYQGRTTGSDRAPGLALDKITLDFPTGRTTAIVGPSGAGKSTLFALLERFYDPSGGTILHHGHDVRKLPRDHLRSRIAYVEQDAPALSGTIRENLLLGAHDAADDRCLDALRRVNLLPADGSADDFLDAEVGEVGALLSGGERQRLAIARAFLAGSPVLLLDEVTSNLDSTNERVVQDVVKATDGRQTAIVIAHRLSTVVAADLIVVMDQGRVVAQGTHRELLDSCPLYRELAHHQLLD</sequence>
<evidence type="ECO:0000259" key="10">
    <source>
        <dbReference type="PROSITE" id="PS50929"/>
    </source>
</evidence>
<evidence type="ECO:0000256" key="8">
    <source>
        <dbReference type="SAM" id="Phobius"/>
    </source>
</evidence>
<dbReference type="InterPro" id="IPR011527">
    <property type="entry name" value="ABC1_TM_dom"/>
</dbReference>
<dbReference type="Pfam" id="PF00664">
    <property type="entry name" value="ABC_membrane"/>
    <property type="match status" value="1"/>
</dbReference>
<dbReference type="SUPFAM" id="SSF52540">
    <property type="entry name" value="P-loop containing nucleoside triphosphate hydrolases"/>
    <property type="match status" value="1"/>
</dbReference>
<dbReference type="PROSITE" id="PS50929">
    <property type="entry name" value="ABC_TM1F"/>
    <property type="match status" value="1"/>
</dbReference>
<evidence type="ECO:0000313" key="11">
    <source>
        <dbReference type="EMBL" id="WDZ86609.1"/>
    </source>
</evidence>
<evidence type="ECO:0000256" key="4">
    <source>
        <dbReference type="ARBA" id="ARBA00022840"/>
    </source>
</evidence>
<dbReference type="Gene3D" id="3.40.50.300">
    <property type="entry name" value="P-loop containing nucleotide triphosphate hydrolases"/>
    <property type="match status" value="1"/>
</dbReference>
<evidence type="ECO:0000256" key="1">
    <source>
        <dbReference type="ARBA" id="ARBA00004651"/>
    </source>
</evidence>
<keyword evidence="5 8" id="KW-1133">Transmembrane helix</keyword>
<dbReference type="PROSITE" id="PS00211">
    <property type="entry name" value="ABC_TRANSPORTER_1"/>
    <property type="match status" value="1"/>
</dbReference>
<dbReference type="PANTHER" id="PTHR43394">
    <property type="entry name" value="ATP-DEPENDENT PERMEASE MDL1, MITOCHONDRIAL"/>
    <property type="match status" value="1"/>
</dbReference>
<keyword evidence="4 11" id="KW-0067">ATP-binding</keyword>
<dbReference type="InterPro" id="IPR017871">
    <property type="entry name" value="ABC_transporter-like_CS"/>
</dbReference>
<keyword evidence="2 8" id="KW-0812">Transmembrane</keyword>